<dbReference type="Proteomes" id="UP000694005">
    <property type="component" value="Chromosome A09"/>
</dbReference>
<feature type="non-terminal residue" evidence="2">
    <location>
        <position position="1"/>
    </location>
</feature>
<feature type="compositionally biased region" description="Basic residues" evidence="1">
    <location>
        <begin position="58"/>
        <end position="68"/>
    </location>
</feature>
<reference evidence="2 3" key="1">
    <citation type="submission" date="2021-07" db="EMBL/GenBank/DDBJ databases">
        <authorList>
            <consortium name="Genoscope - CEA"/>
            <person name="William W."/>
        </authorList>
    </citation>
    <scope>NUCLEOTIDE SEQUENCE [LARGE SCALE GENOMIC DNA]</scope>
</reference>
<sequence>ISPSHRHAITPLHLFKLAVTELPLLCSSSPSRRHLTLATARLHFNLVRNDIGCYIGGRKKRRERRNKKKGEDEEEEEKNGGFWR</sequence>
<dbReference type="EMBL" id="LS974625">
    <property type="protein sequence ID" value="CAG7861837.1"/>
    <property type="molecule type" value="Genomic_DNA"/>
</dbReference>
<evidence type="ECO:0000313" key="3">
    <source>
        <dbReference type="Proteomes" id="UP000694005"/>
    </source>
</evidence>
<gene>
    <name evidence="2" type="ORF">BRAPAZ1V2_A09P23040.2</name>
</gene>
<name>A0A8D9CUX2_BRACM</name>
<proteinExistence type="predicted"/>
<dbReference type="AlphaFoldDB" id="A0A8D9CUX2"/>
<dbReference type="Gramene" id="A09p23040.2_BraZ1">
    <property type="protein sequence ID" value="A09p23040.2_BraZ1.CDS.1"/>
    <property type="gene ID" value="A09g23040.2_BraZ1"/>
</dbReference>
<accession>A0A8D9CUX2</accession>
<evidence type="ECO:0000256" key="1">
    <source>
        <dbReference type="SAM" id="MobiDB-lite"/>
    </source>
</evidence>
<evidence type="ECO:0000313" key="2">
    <source>
        <dbReference type="EMBL" id="CAG7861837.1"/>
    </source>
</evidence>
<protein>
    <submittedName>
        <fullName evidence="2">Uncharacterized protein</fullName>
    </submittedName>
</protein>
<feature type="region of interest" description="Disordered" evidence="1">
    <location>
        <begin position="58"/>
        <end position="84"/>
    </location>
</feature>
<organism evidence="2 3">
    <name type="scientific">Brassica campestris</name>
    <name type="common">Field mustard</name>
    <dbReference type="NCBI Taxonomy" id="3711"/>
    <lineage>
        <taxon>Eukaryota</taxon>
        <taxon>Viridiplantae</taxon>
        <taxon>Streptophyta</taxon>
        <taxon>Embryophyta</taxon>
        <taxon>Tracheophyta</taxon>
        <taxon>Spermatophyta</taxon>
        <taxon>Magnoliopsida</taxon>
        <taxon>eudicotyledons</taxon>
        <taxon>Gunneridae</taxon>
        <taxon>Pentapetalae</taxon>
        <taxon>rosids</taxon>
        <taxon>malvids</taxon>
        <taxon>Brassicales</taxon>
        <taxon>Brassicaceae</taxon>
        <taxon>Brassiceae</taxon>
        <taxon>Brassica</taxon>
    </lineage>
</organism>